<dbReference type="EMBL" id="KK915128">
    <property type="protein sequence ID" value="KDP24274.1"/>
    <property type="molecule type" value="Genomic_DNA"/>
</dbReference>
<keyword evidence="2" id="KW-1185">Reference proteome</keyword>
<dbReference type="Proteomes" id="UP000027138">
    <property type="component" value="Unassembled WGS sequence"/>
</dbReference>
<name>A0A067JXL8_JATCU</name>
<dbReference type="AlphaFoldDB" id="A0A067JXL8"/>
<proteinExistence type="predicted"/>
<accession>A0A067JXL8</accession>
<sequence length="118" mass="12910">MLEMVLEVGYSVVLGGSGLFGRIDHHSTLHVADHSGLANQCLLPELVEGKHSQGRGDSIDAFPLHCRPRNHLNPPEVAAASLRGRRGYFCTTGISIGAREGWNHVQHCQRNRLPPHSC</sequence>
<evidence type="ECO:0000313" key="1">
    <source>
        <dbReference type="EMBL" id="KDP24274.1"/>
    </source>
</evidence>
<organism evidence="1 2">
    <name type="scientific">Jatropha curcas</name>
    <name type="common">Barbados nut</name>
    <dbReference type="NCBI Taxonomy" id="180498"/>
    <lineage>
        <taxon>Eukaryota</taxon>
        <taxon>Viridiplantae</taxon>
        <taxon>Streptophyta</taxon>
        <taxon>Embryophyta</taxon>
        <taxon>Tracheophyta</taxon>
        <taxon>Spermatophyta</taxon>
        <taxon>Magnoliopsida</taxon>
        <taxon>eudicotyledons</taxon>
        <taxon>Gunneridae</taxon>
        <taxon>Pentapetalae</taxon>
        <taxon>rosids</taxon>
        <taxon>fabids</taxon>
        <taxon>Malpighiales</taxon>
        <taxon>Euphorbiaceae</taxon>
        <taxon>Crotonoideae</taxon>
        <taxon>Jatropheae</taxon>
        <taxon>Jatropha</taxon>
    </lineage>
</organism>
<reference evidence="1 2" key="1">
    <citation type="journal article" date="2014" name="PLoS ONE">
        <title>Global Analysis of Gene Expression Profiles in Physic Nut (Jatropha curcas L.) Seedlings Exposed to Salt Stress.</title>
        <authorList>
            <person name="Zhang L."/>
            <person name="Zhang C."/>
            <person name="Wu P."/>
            <person name="Chen Y."/>
            <person name="Li M."/>
            <person name="Jiang H."/>
            <person name="Wu G."/>
        </authorList>
    </citation>
    <scope>NUCLEOTIDE SEQUENCE [LARGE SCALE GENOMIC DNA]</scope>
    <source>
        <strain evidence="2">cv. GZQX0401</strain>
        <tissue evidence="1">Young leaves</tissue>
    </source>
</reference>
<protein>
    <submittedName>
        <fullName evidence="1">Uncharacterized protein</fullName>
    </submittedName>
</protein>
<gene>
    <name evidence="1" type="ORF">JCGZ_26627</name>
</gene>
<evidence type="ECO:0000313" key="2">
    <source>
        <dbReference type="Proteomes" id="UP000027138"/>
    </source>
</evidence>